<dbReference type="EMBL" id="ABVL01000002">
    <property type="protein sequence ID" value="EDY21787.1"/>
    <property type="molecule type" value="Genomic_DNA"/>
</dbReference>
<dbReference type="Pfam" id="PF11127">
    <property type="entry name" value="YgaP-like_TM"/>
    <property type="match status" value="1"/>
</dbReference>
<comment type="similarity">
    <text evidence="1">Belongs to the ribosome association toxin RatA family.</text>
</comment>
<dbReference type="Proteomes" id="UP000005824">
    <property type="component" value="Unassembled WGS sequence"/>
</dbReference>
<dbReference type="SUPFAM" id="SSF55961">
    <property type="entry name" value="Bet v1-like"/>
    <property type="match status" value="1"/>
</dbReference>
<dbReference type="RefSeq" id="WP_006978359.1">
    <property type="nucleotide sequence ID" value="NZ_ABVL01000002.1"/>
</dbReference>
<feature type="domain" description="Coenzyme Q-binding protein COQ10 START" evidence="2">
    <location>
        <begin position="103"/>
        <end position="226"/>
    </location>
</feature>
<sequence>MSTSFHPLQKLVGRRFSRLFGMNLGLTERLGSILAGGALIGAGLLRRGTARTLLLGTGAGFLLRGASGHCPLYHQLGINQLDRRNRDGVPGNQGLRIEYAVEVQCPAPELYQFWRNLDQLPRILRHVESVELVDAWHSHWVARGPIGPALEWDAEIINEHENELIAWQSVHGAKLQNAGTVRFDQLSDTSTYVKVCIELQPIGGTAALTLARLFGTDPQRELEEDLERFKDFAERELTPESHSVE</sequence>
<name>B4CWJ5_9BACT</name>
<organism evidence="4 5">
    <name type="scientific">Chthoniobacter flavus Ellin428</name>
    <dbReference type="NCBI Taxonomy" id="497964"/>
    <lineage>
        <taxon>Bacteria</taxon>
        <taxon>Pseudomonadati</taxon>
        <taxon>Verrucomicrobiota</taxon>
        <taxon>Spartobacteria</taxon>
        <taxon>Chthoniobacterales</taxon>
        <taxon>Chthoniobacteraceae</taxon>
        <taxon>Chthoniobacter</taxon>
    </lineage>
</organism>
<dbReference type="InterPro" id="IPR021309">
    <property type="entry name" value="YgaP-like_TM"/>
</dbReference>
<comment type="caution">
    <text evidence="4">The sequence shown here is derived from an EMBL/GenBank/DDBJ whole genome shotgun (WGS) entry which is preliminary data.</text>
</comment>
<dbReference type="Pfam" id="PF03364">
    <property type="entry name" value="Polyketide_cyc"/>
    <property type="match status" value="1"/>
</dbReference>
<evidence type="ECO:0000256" key="1">
    <source>
        <dbReference type="ARBA" id="ARBA00008918"/>
    </source>
</evidence>
<dbReference type="InterPro" id="IPR005031">
    <property type="entry name" value="COQ10_START"/>
</dbReference>
<dbReference type="InParanoid" id="B4CWJ5"/>
<evidence type="ECO:0000259" key="2">
    <source>
        <dbReference type="Pfam" id="PF03364"/>
    </source>
</evidence>
<accession>B4CWJ5</accession>
<dbReference type="AlphaFoldDB" id="B4CWJ5"/>
<dbReference type="eggNOG" id="COG5637">
    <property type="taxonomic scope" value="Bacteria"/>
</dbReference>
<dbReference type="PANTHER" id="PTHR33824:SF7">
    <property type="entry name" value="POLYKETIDE CYCLASE_DEHYDRASE AND LIPID TRANSPORT SUPERFAMILY PROTEIN"/>
    <property type="match status" value="1"/>
</dbReference>
<dbReference type="InterPro" id="IPR023393">
    <property type="entry name" value="START-like_dom_sf"/>
</dbReference>
<gene>
    <name evidence="4" type="ORF">CfE428DRAFT_1033</name>
</gene>
<dbReference type="STRING" id="497964.CfE428DRAFT_1033"/>
<dbReference type="PANTHER" id="PTHR33824">
    <property type="entry name" value="POLYKETIDE CYCLASE/DEHYDRASE AND LIPID TRANSPORT SUPERFAMILY PROTEIN"/>
    <property type="match status" value="1"/>
</dbReference>
<evidence type="ECO:0000259" key="3">
    <source>
        <dbReference type="Pfam" id="PF11127"/>
    </source>
</evidence>
<keyword evidence="5" id="KW-1185">Reference proteome</keyword>
<protein>
    <submittedName>
        <fullName evidence="4">Cyclase/dehydrase</fullName>
    </submittedName>
</protein>
<evidence type="ECO:0000313" key="5">
    <source>
        <dbReference type="Proteomes" id="UP000005824"/>
    </source>
</evidence>
<dbReference type="InterPro" id="IPR047137">
    <property type="entry name" value="ORF3"/>
</dbReference>
<dbReference type="Gene3D" id="3.30.530.20">
    <property type="match status" value="1"/>
</dbReference>
<dbReference type="CDD" id="cd07817">
    <property type="entry name" value="SRPBCC_8"/>
    <property type="match status" value="1"/>
</dbReference>
<proteinExistence type="inferred from homology"/>
<evidence type="ECO:0000313" key="4">
    <source>
        <dbReference type="EMBL" id="EDY21787.1"/>
    </source>
</evidence>
<reference evidence="4 5" key="1">
    <citation type="journal article" date="2011" name="J. Bacteriol.">
        <title>Genome sequence of Chthoniobacter flavus Ellin428, an aerobic heterotrophic soil bacterium.</title>
        <authorList>
            <person name="Kant R."/>
            <person name="van Passel M.W."/>
            <person name="Palva A."/>
            <person name="Lucas S."/>
            <person name="Lapidus A."/>
            <person name="Glavina Del Rio T."/>
            <person name="Dalin E."/>
            <person name="Tice H."/>
            <person name="Bruce D."/>
            <person name="Goodwin L."/>
            <person name="Pitluck S."/>
            <person name="Larimer F.W."/>
            <person name="Land M.L."/>
            <person name="Hauser L."/>
            <person name="Sangwan P."/>
            <person name="de Vos W.M."/>
            <person name="Janssen P.H."/>
            <person name="Smidt H."/>
        </authorList>
    </citation>
    <scope>NUCLEOTIDE SEQUENCE [LARGE SCALE GENOMIC DNA]</scope>
    <source>
        <strain evidence="4 5">Ellin428</strain>
    </source>
</reference>
<feature type="domain" description="Inner membrane protein YgaP-like transmembrane" evidence="3">
    <location>
        <begin position="22"/>
        <end position="81"/>
    </location>
</feature>